<evidence type="ECO:0000256" key="2">
    <source>
        <dbReference type="SAM" id="SignalP"/>
    </source>
</evidence>
<name>A0A7W9Y2V0_9HYPH</name>
<dbReference type="PANTHER" id="PTHR33376">
    <property type="match status" value="1"/>
</dbReference>
<keyword evidence="1 2" id="KW-0732">Signal</keyword>
<comment type="caution">
    <text evidence="3">The sequence shown here is derived from an EMBL/GenBank/DDBJ whole genome shotgun (WGS) entry which is preliminary data.</text>
</comment>
<sequence length="328" mass="36183">MKITKALGLALTLALAATTAVPLAHAQQVTLRSADIHPDGYPTVDAVKYMSDLVKERTGGRIGIQVMNNSVLGGEKDTIEQTRFGVIDMNRVNAAPFNNLIPETVVLGLPFLFRSTDHMHKVVDGPIGDKILAAFEPHGLIGLAYYDSGARSFYTTKKPVEKLADLKGLKIRVQQSDLWIAMMQAFGANPTPMPMGEVYSSLETGVVDGAENNWPSYESARHYEVAKNYTLTQHSMNPEILVMSKVSWDKLTPDDQKIVRQAAKDSVVKMRELWTAREKTSEEKVRAGGVKVINVNKEEFSAAMKPVYDKFVTDASMKALLDEIQAVQ</sequence>
<dbReference type="PANTHER" id="PTHR33376:SF2">
    <property type="entry name" value="DICARBOXYLATE-BINDING PERIPLASMIC PROTEIN"/>
    <property type="match status" value="1"/>
</dbReference>
<proteinExistence type="predicted"/>
<dbReference type="CDD" id="cd13671">
    <property type="entry name" value="PBP2_TRAP_SBP_like_3"/>
    <property type="match status" value="1"/>
</dbReference>
<dbReference type="InterPro" id="IPR004682">
    <property type="entry name" value="TRAP_DctP"/>
</dbReference>
<protein>
    <submittedName>
        <fullName evidence="3">Tripartite ATP-independent transporter DctP family solute receptor</fullName>
    </submittedName>
</protein>
<dbReference type="NCBIfam" id="NF037995">
    <property type="entry name" value="TRAP_S1"/>
    <property type="match status" value="1"/>
</dbReference>
<keyword evidence="4" id="KW-1185">Reference proteome</keyword>
<organism evidence="3 4">
    <name type="scientific">Rhizobium wenxiniae</name>
    <dbReference type="NCBI Taxonomy" id="1737357"/>
    <lineage>
        <taxon>Bacteria</taxon>
        <taxon>Pseudomonadati</taxon>
        <taxon>Pseudomonadota</taxon>
        <taxon>Alphaproteobacteria</taxon>
        <taxon>Hyphomicrobiales</taxon>
        <taxon>Rhizobiaceae</taxon>
        <taxon>Rhizobium/Agrobacterium group</taxon>
        <taxon>Rhizobium</taxon>
    </lineage>
</organism>
<dbReference type="PIRSF" id="PIRSF006470">
    <property type="entry name" value="DctB"/>
    <property type="match status" value="1"/>
</dbReference>
<dbReference type="Proteomes" id="UP000547879">
    <property type="component" value="Unassembled WGS sequence"/>
</dbReference>
<keyword evidence="3" id="KW-0675">Receptor</keyword>
<dbReference type="RefSeq" id="WP_183989596.1">
    <property type="nucleotide sequence ID" value="NZ_BMHW01000001.1"/>
</dbReference>
<dbReference type="GO" id="GO:0055085">
    <property type="term" value="P:transmembrane transport"/>
    <property type="evidence" value="ECO:0007669"/>
    <property type="project" value="InterPro"/>
</dbReference>
<evidence type="ECO:0000313" key="3">
    <source>
        <dbReference type="EMBL" id="MBB6160926.1"/>
    </source>
</evidence>
<dbReference type="InterPro" id="IPR018389">
    <property type="entry name" value="DctP_fam"/>
</dbReference>
<evidence type="ECO:0000313" key="4">
    <source>
        <dbReference type="Proteomes" id="UP000547879"/>
    </source>
</evidence>
<dbReference type="NCBIfam" id="TIGR00787">
    <property type="entry name" value="dctP"/>
    <property type="match status" value="1"/>
</dbReference>
<dbReference type="GO" id="GO:0030246">
    <property type="term" value="F:carbohydrate binding"/>
    <property type="evidence" value="ECO:0007669"/>
    <property type="project" value="TreeGrafter"/>
</dbReference>
<dbReference type="GO" id="GO:0030288">
    <property type="term" value="C:outer membrane-bounded periplasmic space"/>
    <property type="evidence" value="ECO:0007669"/>
    <property type="project" value="InterPro"/>
</dbReference>
<dbReference type="EMBL" id="JACHEG010000001">
    <property type="protein sequence ID" value="MBB6160926.1"/>
    <property type="molecule type" value="Genomic_DNA"/>
</dbReference>
<feature type="signal peptide" evidence="2">
    <location>
        <begin position="1"/>
        <end position="26"/>
    </location>
</feature>
<reference evidence="3 4" key="1">
    <citation type="submission" date="2020-08" db="EMBL/GenBank/DDBJ databases">
        <title>Genomic Encyclopedia of Type Strains, Phase IV (KMG-IV): sequencing the most valuable type-strain genomes for metagenomic binning, comparative biology and taxonomic classification.</title>
        <authorList>
            <person name="Goeker M."/>
        </authorList>
    </citation>
    <scope>NUCLEOTIDE SEQUENCE [LARGE SCALE GENOMIC DNA]</scope>
    <source>
        <strain evidence="3 4">DSM 100734</strain>
    </source>
</reference>
<dbReference type="FunFam" id="3.40.190.170:FF:000001">
    <property type="entry name" value="TRAP dicarboxylate transporter, DctP subunit"/>
    <property type="match status" value="1"/>
</dbReference>
<evidence type="ECO:0000256" key="1">
    <source>
        <dbReference type="ARBA" id="ARBA00022729"/>
    </source>
</evidence>
<feature type="chain" id="PRO_5030527714" evidence="2">
    <location>
        <begin position="27"/>
        <end position="328"/>
    </location>
</feature>
<dbReference type="InterPro" id="IPR038404">
    <property type="entry name" value="TRAP_DctP_sf"/>
</dbReference>
<dbReference type="Gene3D" id="3.40.190.170">
    <property type="entry name" value="Bacterial extracellular solute-binding protein, family 7"/>
    <property type="match status" value="1"/>
</dbReference>
<dbReference type="Pfam" id="PF03480">
    <property type="entry name" value="DctP"/>
    <property type="match status" value="1"/>
</dbReference>
<dbReference type="AlphaFoldDB" id="A0A7W9Y2V0"/>
<gene>
    <name evidence="3" type="ORF">HNQ72_000723</name>
</gene>
<accession>A0A7W9Y2V0</accession>